<dbReference type="PANTHER" id="PTHR10648:SF1">
    <property type="entry name" value="SERINE_THREONINE-PROTEIN PHOSPHATASE 4 REGULATORY SUBUNIT 1"/>
    <property type="match status" value="1"/>
</dbReference>
<proteinExistence type="predicted"/>
<protein>
    <recommendedName>
        <fullName evidence="6">Serine/threonine-protein phosphatase 4 regulatory subunit 1</fullName>
    </recommendedName>
</protein>
<dbReference type="Gene3D" id="1.25.10.10">
    <property type="entry name" value="Leucine-rich Repeat Variant"/>
    <property type="match status" value="3"/>
</dbReference>
<evidence type="ECO:0000313" key="4">
    <source>
        <dbReference type="EMBL" id="KAK5642612.1"/>
    </source>
</evidence>
<dbReference type="GO" id="GO:0005737">
    <property type="term" value="C:cytoplasm"/>
    <property type="evidence" value="ECO:0007669"/>
    <property type="project" value="TreeGrafter"/>
</dbReference>
<evidence type="ECO:0000256" key="1">
    <source>
        <dbReference type="ARBA" id="ARBA00022737"/>
    </source>
</evidence>
<sequence>MVPRILLELFKKAPPDVLLQDLPEIMKIVTRISREDESMVRTDLLEQIPDIALFAMQYKDRVPKLDSIISEHLLPIVVHNLGDKDNPVRRIAHSSLFFLLEKNLVTRQQAEIQVCPTVLGLSNSDTLMDYHTGSITLMSRLAPFLGREVTERVFLQRFSQLCTSKMFCVRKVCASHFGDFCAVIGKEAYDSVLLPSFLNLCADEIWGVRKACAEVMISVSSACSSIKRRTLLAPVFATLLQDGSRWVRLSAFESLGPFISTFADPTSTRLAYNNVGELVLVNTDGTEFRITPSYSDPNVLRSVNELHMLFKEEANKDSSHFDDFFGPFDHSASDDDGGSNLEKEEPNEVITEQSHVHVATDSTSKTSADENVNAESKVDIGIVFDDEMLDNLLKGLGETLSLSLLKCDAPKFPVDATATNNPESCDKLSIPVGTKVNTCTNVECGDASNNNLSGTPDNNTEDIKNNGTTNANNCNISKTDNKFENLEDYNSYNYWYVSPNMPLDPKIVNDETVPPAIVINNNMPNKQFENFYQSIMGTPYTKPSSNSQSSGKPLENAEGAEDKLSTDNASTKSDNNANKTDYPQQAIVPQILIDHFVSMTDANLGQDSNNEMAYHCAYSLPAVALTLGSDNWHLLKSTVEVLAANMQYRVRRTVASSLYELAVILGPDIATNNLMPIFEGFIKDLDEVRIGVLKHLAHFLRLISPAIRNFYLPRLAGFLQTDNETNWRFRQELAEQLLLAVPLFRPRDACKHISFLAQELLCDKVAAVREVALLLVTELIRHVSSDQARASRLLVKLDEKFAHSKRWKLRQSFALLCSKLLTSCALPPEQFANEVMPHFLDLSWDPVPNVRLVVARTIAQHIVTNEYFSNPNNAHYDGLQTVLRRLQSDKDRDVRECAVFHLSTDIK</sequence>
<dbReference type="InterPro" id="IPR011989">
    <property type="entry name" value="ARM-like"/>
</dbReference>
<dbReference type="PROSITE" id="PS50077">
    <property type="entry name" value="HEAT_REPEAT"/>
    <property type="match status" value="2"/>
</dbReference>
<dbReference type="GO" id="GO:0019888">
    <property type="term" value="F:protein phosphatase regulator activity"/>
    <property type="evidence" value="ECO:0007669"/>
    <property type="project" value="TreeGrafter"/>
</dbReference>
<dbReference type="AlphaFoldDB" id="A0AAN7V7X7"/>
<dbReference type="InterPro" id="IPR021133">
    <property type="entry name" value="HEAT_type_2"/>
</dbReference>
<keyword evidence="1" id="KW-0677">Repeat</keyword>
<dbReference type="PANTHER" id="PTHR10648">
    <property type="entry name" value="SERINE/THREONINE-PROTEIN PHOSPHATASE PP2A 65 KDA REGULATORY SUBUNIT"/>
    <property type="match status" value="1"/>
</dbReference>
<feature type="compositionally biased region" description="Polar residues" evidence="3">
    <location>
        <begin position="566"/>
        <end position="581"/>
    </location>
</feature>
<evidence type="ECO:0000313" key="5">
    <source>
        <dbReference type="Proteomes" id="UP001329430"/>
    </source>
</evidence>
<accession>A0AAN7V7X7</accession>
<feature type="region of interest" description="Disordered" evidence="3">
    <location>
        <begin position="331"/>
        <end position="371"/>
    </location>
</feature>
<dbReference type="InterPro" id="IPR016024">
    <property type="entry name" value="ARM-type_fold"/>
</dbReference>
<evidence type="ECO:0000256" key="3">
    <source>
        <dbReference type="SAM" id="MobiDB-lite"/>
    </source>
</evidence>
<feature type="compositionally biased region" description="Polar residues" evidence="3">
    <location>
        <begin position="539"/>
        <end position="551"/>
    </location>
</feature>
<dbReference type="InterPro" id="IPR051023">
    <property type="entry name" value="PP2A_Regulatory_Subunit_A"/>
</dbReference>
<name>A0AAN7V7X7_9COLE</name>
<comment type="caution">
    <text evidence="4">The sequence shown here is derived from an EMBL/GenBank/DDBJ whole genome shotgun (WGS) entry which is preliminary data.</text>
</comment>
<evidence type="ECO:0008006" key="6">
    <source>
        <dbReference type="Google" id="ProtNLM"/>
    </source>
</evidence>
<dbReference type="EMBL" id="JAVRBK010000006">
    <property type="protein sequence ID" value="KAK5642612.1"/>
    <property type="molecule type" value="Genomic_DNA"/>
</dbReference>
<evidence type="ECO:0000256" key="2">
    <source>
        <dbReference type="PROSITE-ProRule" id="PRU00103"/>
    </source>
</evidence>
<feature type="region of interest" description="Disordered" evidence="3">
    <location>
        <begin position="539"/>
        <end position="581"/>
    </location>
</feature>
<keyword evidence="5" id="KW-1185">Reference proteome</keyword>
<feature type="repeat" description="HEAT" evidence="2">
    <location>
        <begin position="193"/>
        <end position="231"/>
    </location>
</feature>
<feature type="compositionally biased region" description="Polar residues" evidence="3">
    <location>
        <begin position="360"/>
        <end position="371"/>
    </location>
</feature>
<organism evidence="4 5">
    <name type="scientific">Pyrocoelia pectoralis</name>
    <dbReference type="NCBI Taxonomy" id="417401"/>
    <lineage>
        <taxon>Eukaryota</taxon>
        <taxon>Metazoa</taxon>
        <taxon>Ecdysozoa</taxon>
        <taxon>Arthropoda</taxon>
        <taxon>Hexapoda</taxon>
        <taxon>Insecta</taxon>
        <taxon>Pterygota</taxon>
        <taxon>Neoptera</taxon>
        <taxon>Endopterygota</taxon>
        <taxon>Coleoptera</taxon>
        <taxon>Polyphaga</taxon>
        <taxon>Elateriformia</taxon>
        <taxon>Elateroidea</taxon>
        <taxon>Lampyridae</taxon>
        <taxon>Lampyrinae</taxon>
        <taxon>Pyrocoelia</taxon>
    </lineage>
</organism>
<dbReference type="SUPFAM" id="SSF48371">
    <property type="entry name" value="ARM repeat"/>
    <property type="match status" value="1"/>
</dbReference>
<dbReference type="Proteomes" id="UP001329430">
    <property type="component" value="Chromosome 6"/>
</dbReference>
<reference evidence="4 5" key="1">
    <citation type="journal article" date="2024" name="Insects">
        <title>An Improved Chromosome-Level Genome Assembly of the Firefly Pyrocoelia pectoralis.</title>
        <authorList>
            <person name="Fu X."/>
            <person name="Meyer-Rochow V.B."/>
            <person name="Ballantyne L."/>
            <person name="Zhu X."/>
        </authorList>
    </citation>
    <scope>NUCLEOTIDE SEQUENCE [LARGE SCALE GENOMIC DNA]</scope>
    <source>
        <strain evidence="4">XCY_ONT2</strain>
    </source>
</reference>
<gene>
    <name evidence="4" type="ORF">RI129_008779</name>
</gene>
<feature type="repeat" description="HEAT" evidence="2">
    <location>
        <begin position="232"/>
        <end position="270"/>
    </location>
</feature>